<accession>A0A482VID4</accession>
<evidence type="ECO:0000313" key="1">
    <source>
        <dbReference type="EMBL" id="RZC32490.1"/>
    </source>
</evidence>
<dbReference type="Proteomes" id="UP000292052">
    <property type="component" value="Unassembled WGS sequence"/>
</dbReference>
<sequence length="80" mass="9322">MNVEVIKFCSTANLEDLHVSSNMGTIDLSKPFIIKEFDILDFKVKKEKVNIDTNLGGYNHNKPYNLHIPTFFYMLIRFPI</sequence>
<name>A0A482VID4_ASBVE</name>
<organism evidence="1 2">
    <name type="scientific">Asbolus verrucosus</name>
    <name type="common">Desert ironclad beetle</name>
    <dbReference type="NCBI Taxonomy" id="1661398"/>
    <lineage>
        <taxon>Eukaryota</taxon>
        <taxon>Metazoa</taxon>
        <taxon>Ecdysozoa</taxon>
        <taxon>Arthropoda</taxon>
        <taxon>Hexapoda</taxon>
        <taxon>Insecta</taxon>
        <taxon>Pterygota</taxon>
        <taxon>Neoptera</taxon>
        <taxon>Endopterygota</taxon>
        <taxon>Coleoptera</taxon>
        <taxon>Polyphaga</taxon>
        <taxon>Cucujiformia</taxon>
        <taxon>Tenebrionidae</taxon>
        <taxon>Pimeliinae</taxon>
        <taxon>Asbolus</taxon>
    </lineage>
</organism>
<gene>
    <name evidence="1" type="ORF">BDFB_014683</name>
</gene>
<reference evidence="1 2" key="1">
    <citation type="submission" date="2017-03" db="EMBL/GenBank/DDBJ databases">
        <title>Genome of the blue death feigning beetle - Asbolus verrucosus.</title>
        <authorList>
            <person name="Rider S.D."/>
        </authorList>
    </citation>
    <scope>NUCLEOTIDE SEQUENCE [LARGE SCALE GENOMIC DNA]</scope>
    <source>
        <strain evidence="1">Butters</strain>
        <tissue evidence="1">Head and leg muscle</tissue>
    </source>
</reference>
<protein>
    <submittedName>
        <fullName evidence="1">Uncharacterized protein</fullName>
    </submittedName>
</protein>
<keyword evidence="2" id="KW-1185">Reference proteome</keyword>
<dbReference type="AlphaFoldDB" id="A0A482VID4"/>
<proteinExistence type="predicted"/>
<evidence type="ECO:0000313" key="2">
    <source>
        <dbReference type="Proteomes" id="UP000292052"/>
    </source>
</evidence>
<dbReference type="EMBL" id="QDEB01096722">
    <property type="protein sequence ID" value="RZC32490.1"/>
    <property type="molecule type" value="Genomic_DNA"/>
</dbReference>
<comment type="caution">
    <text evidence="1">The sequence shown here is derived from an EMBL/GenBank/DDBJ whole genome shotgun (WGS) entry which is preliminary data.</text>
</comment>